<dbReference type="InterPro" id="IPR050626">
    <property type="entry name" value="Peptidase_M16"/>
</dbReference>
<dbReference type="GO" id="GO:0046872">
    <property type="term" value="F:metal ion binding"/>
    <property type="evidence" value="ECO:0007669"/>
    <property type="project" value="UniProtKB-KW"/>
</dbReference>
<dbReference type="GO" id="GO:0004222">
    <property type="term" value="F:metalloendopeptidase activity"/>
    <property type="evidence" value="ECO:0007669"/>
    <property type="project" value="TreeGrafter"/>
</dbReference>
<dbReference type="PANTHER" id="PTHR43690:SF18">
    <property type="entry name" value="INSULIN-DEGRADING ENZYME-RELATED"/>
    <property type="match status" value="1"/>
</dbReference>
<name>A0A9N9IDC0_9GLOM</name>
<proteinExistence type="predicted"/>
<dbReference type="SUPFAM" id="SSF63411">
    <property type="entry name" value="LuxS/MPP-like metallohydrolase"/>
    <property type="match status" value="1"/>
</dbReference>
<sequence>TIIEEMSEEEYQKQVQSLITKKLEKPKNLTQEARRYWGHIDSGYYNFDQVEKDVSEIRKITKSDLLEFYKTLICPSSPVQRKLSVHMRSQKSAQTKRSVQIEINDLHTFLIEQGLNIKVEELTTFFSSKELINGPKLEDLLREFLVEHNKLKKDEIEDLIKNVTKLNSEKDEGDPKLEMDQENELIEDVIAWKRNMKLGPAAVPVVYFSEFVSKL</sequence>
<dbReference type="Gene3D" id="3.30.830.10">
    <property type="entry name" value="Metalloenzyme, LuxS/M16 peptidase-like"/>
    <property type="match status" value="1"/>
</dbReference>
<reference evidence="2" key="1">
    <citation type="submission" date="2021-06" db="EMBL/GenBank/DDBJ databases">
        <authorList>
            <person name="Kallberg Y."/>
            <person name="Tangrot J."/>
            <person name="Rosling A."/>
        </authorList>
    </citation>
    <scope>NUCLEOTIDE SEQUENCE</scope>
    <source>
        <strain evidence="2">CL551</strain>
    </source>
</reference>
<dbReference type="EMBL" id="CAJVPV010026692">
    <property type="protein sequence ID" value="CAG8732250.1"/>
    <property type="molecule type" value="Genomic_DNA"/>
</dbReference>
<gene>
    <name evidence="2" type="ORF">AMORRO_LOCUS14113</name>
</gene>
<dbReference type="GO" id="GO:0005829">
    <property type="term" value="C:cytosol"/>
    <property type="evidence" value="ECO:0007669"/>
    <property type="project" value="TreeGrafter"/>
</dbReference>
<dbReference type="GO" id="GO:0051603">
    <property type="term" value="P:proteolysis involved in protein catabolic process"/>
    <property type="evidence" value="ECO:0007669"/>
    <property type="project" value="TreeGrafter"/>
</dbReference>
<feature type="non-terminal residue" evidence="2">
    <location>
        <position position="215"/>
    </location>
</feature>
<evidence type="ECO:0000313" key="3">
    <source>
        <dbReference type="Proteomes" id="UP000789342"/>
    </source>
</evidence>
<protein>
    <submittedName>
        <fullName evidence="2">1933_t:CDS:1</fullName>
    </submittedName>
</protein>
<dbReference type="GO" id="GO:0005739">
    <property type="term" value="C:mitochondrion"/>
    <property type="evidence" value="ECO:0007669"/>
    <property type="project" value="TreeGrafter"/>
</dbReference>
<accession>A0A9N9IDC0</accession>
<dbReference type="Proteomes" id="UP000789342">
    <property type="component" value="Unassembled WGS sequence"/>
</dbReference>
<keyword evidence="1" id="KW-0479">Metal-binding</keyword>
<comment type="caution">
    <text evidence="2">The sequence shown here is derived from an EMBL/GenBank/DDBJ whole genome shotgun (WGS) entry which is preliminary data.</text>
</comment>
<dbReference type="InterPro" id="IPR011249">
    <property type="entry name" value="Metalloenz_LuxS/M16"/>
</dbReference>
<evidence type="ECO:0000313" key="2">
    <source>
        <dbReference type="EMBL" id="CAG8732250.1"/>
    </source>
</evidence>
<keyword evidence="3" id="KW-1185">Reference proteome</keyword>
<dbReference type="OrthoDB" id="2433092at2759"/>
<dbReference type="GO" id="GO:0043171">
    <property type="term" value="P:peptide catabolic process"/>
    <property type="evidence" value="ECO:0007669"/>
    <property type="project" value="TreeGrafter"/>
</dbReference>
<dbReference type="AlphaFoldDB" id="A0A9N9IDC0"/>
<dbReference type="PANTHER" id="PTHR43690">
    <property type="entry name" value="NARDILYSIN"/>
    <property type="match status" value="1"/>
</dbReference>
<evidence type="ECO:0000256" key="1">
    <source>
        <dbReference type="ARBA" id="ARBA00022723"/>
    </source>
</evidence>
<organism evidence="2 3">
    <name type="scientific">Acaulospora morrowiae</name>
    <dbReference type="NCBI Taxonomy" id="94023"/>
    <lineage>
        <taxon>Eukaryota</taxon>
        <taxon>Fungi</taxon>
        <taxon>Fungi incertae sedis</taxon>
        <taxon>Mucoromycota</taxon>
        <taxon>Glomeromycotina</taxon>
        <taxon>Glomeromycetes</taxon>
        <taxon>Diversisporales</taxon>
        <taxon>Acaulosporaceae</taxon>
        <taxon>Acaulospora</taxon>
    </lineage>
</organism>